<sequence>MEEKSLTAIASLKSTRELAEEGQRHLEGTVEAAFRVLSSMKEELCNPVLWSSDGGSSNGVAAVNGDSSESNHNGDAAGLGFGGGGSIEEARLRYHSCVSALRAVLSAIPSSQEVPSSDTGSAMSNASTADEDELQRLKEQASNMRKELEKKNTHLKILIDQQRNLIMDICTWQSPCSI</sequence>
<organism evidence="2 3">
    <name type="scientific">Trapa incisa</name>
    <dbReference type="NCBI Taxonomy" id="236973"/>
    <lineage>
        <taxon>Eukaryota</taxon>
        <taxon>Viridiplantae</taxon>
        <taxon>Streptophyta</taxon>
        <taxon>Embryophyta</taxon>
        <taxon>Tracheophyta</taxon>
        <taxon>Spermatophyta</taxon>
        <taxon>Magnoliopsida</taxon>
        <taxon>eudicotyledons</taxon>
        <taxon>Gunneridae</taxon>
        <taxon>Pentapetalae</taxon>
        <taxon>rosids</taxon>
        <taxon>malvids</taxon>
        <taxon>Myrtales</taxon>
        <taxon>Lythraceae</taxon>
        <taxon>Trapa</taxon>
    </lineage>
</organism>
<dbReference type="GO" id="GO:0016592">
    <property type="term" value="C:mediator complex"/>
    <property type="evidence" value="ECO:0007669"/>
    <property type="project" value="InterPro"/>
</dbReference>
<feature type="region of interest" description="Disordered" evidence="1">
    <location>
        <begin position="110"/>
        <end position="132"/>
    </location>
</feature>
<accession>A0AAN7JNG1</accession>
<dbReference type="PANTHER" id="PTHR36406">
    <property type="entry name" value="MEDIATOR OF RNA POLYMERASE II TRANSCRIPTION SUBUNIT 30"/>
    <property type="match status" value="1"/>
</dbReference>
<reference evidence="2 3" key="1">
    <citation type="journal article" date="2023" name="Hortic Res">
        <title>Pangenome of water caltrop reveals structural variations and asymmetric subgenome divergence after allopolyploidization.</title>
        <authorList>
            <person name="Zhang X."/>
            <person name="Chen Y."/>
            <person name="Wang L."/>
            <person name="Yuan Y."/>
            <person name="Fang M."/>
            <person name="Shi L."/>
            <person name="Lu R."/>
            <person name="Comes H.P."/>
            <person name="Ma Y."/>
            <person name="Chen Y."/>
            <person name="Huang G."/>
            <person name="Zhou Y."/>
            <person name="Zheng Z."/>
            <person name="Qiu Y."/>
        </authorList>
    </citation>
    <scope>NUCLEOTIDE SEQUENCE [LARGE SCALE GENOMIC DNA]</scope>
    <source>
        <tissue evidence="2">Roots</tissue>
    </source>
</reference>
<evidence type="ECO:0000313" key="2">
    <source>
        <dbReference type="EMBL" id="KAK4750690.1"/>
    </source>
</evidence>
<feature type="compositionally biased region" description="Polar residues" evidence="1">
    <location>
        <begin position="110"/>
        <end position="128"/>
    </location>
</feature>
<evidence type="ECO:0000313" key="3">
    <source>
        <dbReference type="Proteomes" id="UP001345219"/>
    </source>
</evidence>
<dbReference type="InterPro" id="IPR034568">
    <property type="entry name" value="MED30"/>
</dbReference>
<keyword evidence="3" id="KW-1185">Reference proteome</keyword>
<comment type="caution">
    <text evidence="2">The sequence shown here is derived from an EMBL/GenBank/DDBJ whole genome shotgun (WGS) entry which is preliminary data.</text>
</comment>
<evidence type="ECO:0008006" key="4">
    <source>
        <dbReference type="Google" id="ProtNLM"/>
    </source>
</evidence>
<evidence type="ECO:0000256" key="1">
    <source>
        <dbReference type="SAM" id="MobiDB-lite"/>
    </source>
</evidence>
<dbReference type="EMBL" id="JAXIOK010000017">
    <property type="protein sequence ID" value="KAK4750690.1"/>
    <property type="molecule type" value="Genomic_DNA"/>
</dbReference>
<gene>
    <name evidence="2" type="ORF">SAY87_004172</name>
</gene>
<dbReference type="PANTHER" id="PTHR36406:SF2">
    <property type="entry name" value="MEDIATOR OF RNA POLYMERASE II TRANSCRIPTION SUBUNIT 30"/>
    <property type="match status" value="1"/>
</dbReference>
<protein>
    <recommendedName>
        <fullName evidence="4">Mediator of RNA polymerase II transcription subunit 30</fullName>
    </recommendedName>
</protein>
<dbReference type="Proteomes" id="UP001345219">
    <property type="component" value="Chromosome 4"/>
</dbReference>
<name>A0AAN7JNG1_9MYRT</name>
<dbReference type="AlphaFoldDB" id="A0AAN7JNG1"/>
<proteinExistence type="predicted"/>